<dbReference type="Gene3D" id="3.20.20.80">
    <property type="entry name" value="Glycosidases"/>
    <property type="match status" value="1"/>
</dbReference>
<dbReference type="InterPro" id="IPR031728">
    <property type="entry name" value="GlcAase_C"/>
</dbReference>
<feature type="domain" description="Beta-glucuronidase C-terminal" evidence="2">
    <location>
        <begin position="404"/>
        <end position="508"/>
    </location>
</feature>
<reference evidence="3" key="2">
    <citation type="journal article" date="2023" name="IMA Fungus">
        <title>Comparative genomic study of the Penicillium genus elucidates a diverse pangenome and 15 lateral gene transfer events.</title>
        <authorList>
            <person name="Petersen C."/>
            <person name="Sorensen T."/>
            <person name="Nielsen M.R."/>
            <person name="Sondergaard T.E."/>
            <person name="Sorensen J.L."/>
            <person name="Fitzpatrick D.A."/>
            <person name="Frisvad J.C."/>
            <person name="Nielsen K.L."/>
        </authorList>
    </citation>
    <scope>NUCLEOTIDE SEQUENCE</scope>
    <source>
        <strain evidence="3">IBT 29677</strain>
    </source>
</reference>
<dbReference type="RefSeq" id="XP_056482997.1">
    <property type="nucleotide sequence ID" value="XM_056636967.1"/>
</dbReference>
<feature type="chain" id="PRO_5040883648" description="Beta-glucuronidase C-terminal domain-containing protein" evidence="1">
    <location>
        <begin position="20"/>
        <end position="512"/>
    </location>
</feature>
<protein>
    <recommendedName>
        <fullName evidence="2">Beta-glucuronidase C-terminal domain-containing protein</fullName>
    </recommendedName>
</protein>
<organism evidence="3 4">
    <name type="scientific">Penicillium cosmopolitanum</name>
    <dbReference type="NCBI Taxonomy" id="1131564"/>
    <lineage>
        <taxon>Eukaryota</taxon>
        <taxon>Fungi</taxon>
        <taxon>Dikarya</taxon>
        <taxon>Ascomycota</taxon>
        <taxon>Pezizomycotina</taxon>
        <taxon>Eurotiomycetes</taxon>
        <taxon>Eurotiomycetidae</taxon>
        <taxon>Eurotiales</taxon>
        <taxon>Aspergillaceae</taxon>
        <taxon>Penicillium</taxon>
    </lineage>
</organism>
<reference evidence="3" key="1">
    <citation type="submission" date="2022-12" db="EMBL/GenBank/DDBJ databases">
        <authorList>
            <person name="Petersen C."/>
        </authorList>
    </citation>
    <scope>NUCLEOTIDE SEQUENCE</scope>
    <source>
        <strain evidence="3">IBT 29677</strain>
    </source>
</reference>
<keyword evidence="1" id="KW-0732">Signal</keyword>
<evidence type="ECO:0000259" key="2">
    <source>
        <dbReference type="Pfam" id="PF16862"/>
    </source>
</evidence>
<dbReference type="Pfam" id="PF16862">
    <property type="entry name" value="Glyco_hydro_79C"/>
    <property type="match status" value="1"/>
</dbReference>
<gene>
    <name evidence="3" type="ORF">N7509_012330</name>
</gene>
<dbReference type="Gene3D" id="2.60.40.1180">
    <property type="entry name" value="Golgi alpha-mannosidase II"/>
    <property type="match status" value="1"/>
</dbReference>
<evidence type="ECO:0000256" key="1">
    <source>
        <dbReference type="SAM" id="SignalP"/>
    </source>
</evidence>
<evidence type="ECO:0000313" key="3">
    <source>
        <dbReference type="EMBL" id="KAJ5379211.1"/>
    </source>
</evidence>
<dbReference type="InterPro" id="IPR017853">
    <property type="entry name" value="GH"/>
</dbReference>
<dbReference type="GeneID" id="81375947"/>
<name>A0A9W9VH48_9EURO</name>
<proteinExistence type="predicted"/>
<evidence type="ECO:0000313" key="4">
    <source>
        <dbReference type="Proteomes" id="UP001147747"/>
    </source>
</evidence>
<dbReference type="EMBL" id="JAPZBU010000011">
    <property type="protein sequence ID" value="KAJ5379211.1"/>
    <property type="molecule type" value="Genomic_DNA"/>
</dbReference>
<comment type="caution">
    <text evidence="3">The sequence shown here is derived from an EMBL/GenBank/DDBJ whole genome shotgun (WGS) entry which is preliminary data.</text>
</comment>
<dbReference type="InterPro" id="IPR013780">
    <property type="entry name" value="Glyco_hydro_b"/>
</dbReference>
<dbReference type="Proteomes" id="UP001147747">
    <property type="component" value="Unassembled WGS sequence"/>
</dbReference>
<sequence>MLSFIPLMGMAIFLGRCHGLDNSESIVIPRPYSGAEYVPRDLQSFSIEFAFFPDYAGNKSHPNHFSKNLLENFKDLTGIYPLVRVGGTSQDHSDYFPEQKENIQLIYENPDDDQPIQINYGPTFFESYHTLGPVKFLHGLNQNQNRSIKQLQDAAIEACTAIGPQLHLFELGNEWNFAPGTYRSANYSLLDYVHEWNYKSSVVKSAVQEACPGPFPGFMAPSFVLLDSVVTNGWTVQKLYNLGYDNKNLTKEFSFHNYMGVNLDPTSNGADDLQKTLMNHTSIIENLAPQISRSKDLAYLGHLYTLGEMNSIAGQGRNGETNVFGDALWMVDFSLWAAAHNIKRLHLHQGLNYRYASWQPIFSKGEAIATRPPYYGQIMVAATLGRADNSRVVNISLKEDTEAAYGIYHGEKLSKIVVLNMKAFNETTSSGRPSRQYQFQVPGRYDYVKVKRMIAPGSDSTSNVTFGGISYDYDLKLGKPVTVHSKKEIVEVRGGTVSIDIPDSSAALLTLV</sequence>
<dbReference type="AlphaFoldDB" id="A0A9W9VH48"/>
<dbReference type="OrthoDB" id="2831684at2759"/>
<keyword evidence="4" id="KW-1185">Reference proteome</keyword>
<feature type="signal peptide" evidence="1">
    <location>
        <begin position="1"/>
        <end position="19"/>
    </location>
</feature>
<dbReference type="InterPro" id="IPR052974">
    <property type="entry name" value="GH79_Enzymes"/>
</dbReference>
<accession>A0A9W9VH48</accession>
<dbReference type="PANTHER" id="PTHR36183">
    <property type="entry name" value="BETA-GLUCURONIDASE"/>
    <property type="match status" value="1"/>
</dbReference>
<dbReference type="SUPFAM" id="SSF51445">
    <property type="entry name" value="(Trans)glycosidases"/>
    <property type="match status" value="1"/>
</dbReference>
<dbReference type="PANTHER" id="PTHR36183:SF2">
    <property type="entry name" value="BETA-GLUCURONIDASE C-TERMINAL DOMAIN-CONTAINING PROTEIN"/>
    <property type="match status" value="1"/>
</dbReference>